<dbReference type="GO" id="GO:0006508">
    <property type="term" value="P:proteolysis"/>
    <property type="evidence" value="ECO:0007669"/>
    <property type="project" value="UniProtKB-KW"/>
</dbReference>
<dbReference type="InterPro" id="IPR022684">
    <property type="entry name" value="Calpain_cysteine_protease"/>
</dbReference>
<keyword evidence="1" id="KW-0788">Thiol protease</keyword>
<evidence type="ECO:0000256" key="1">
    <source>
        <dbReference type="PROSITE-ProRule" id="PRU00239"/>
    </source>
</evidence>
<keyword evidence="1" id="KW-0378">Hydrolase</keyword>
<dbReference type="GO" id="GO:0004198">
    <property type="term" value="F:calcium-dependent cysteine-type endopeptidase activity"/>
    <property type="evidence" value="ECO:0007669"/>
    <property type="project" value="InterPro"/>
</dbReference>
<feature type="domain" description="Calpain catalytic" evidence="4">
    <location>
        <begin position="126"/>
        <end position="533"/>
    </location>
</feature>
<dbReference type="PANTHER" id="PTHR10183">
    <property type="entry name" value="CALPAIN"/>
    <property type="match status" value="1"/>
</dbReference>
<evidence type="ECO:0000256" key="3">
    <source>
        <dbReference type="SAM" id="MobiDB-lite"/>
    </source>
</evidence>
<dbReference type="Proteomes" id="UP000254033">
    <property type="component" value="Unassembled WGS sequence"/>
</dbReference>
<feature type="active site" evidence="1">
    <location>
        <position position="486"/>
    </location>
</feature>
<dbReference type="PANTHER" id="PTHR10183:SF423">
    <property type="entry name" value="LEUCINE-RICH REPEAT PROTEIN (LRRP)"/>
    <property type="match status" value="1"/>
</dbReference>
<dbReference type="InterPro" id="IPR001300">
    <property type="entry name" value="Peptidase_C2_calpain_cat"/>
</dbReference>
<name>A0A378ISM1_9GAMM</name>
<dbReference type="Gene3D" id="3.90.70.10">
    <property type="entry name" value="Cysteine proteinases"/>
    <property type="match status" value="1"/>
</dbReference>
<evidence type="ECO:0000256" key="2">
    <source>
        <dbReference type="SAM" id="Coils"/>
    </source>
</evidence>
<protein>
    <submittedName>
        <fullName evidence="5">Coiled-coil protein</fullName>
    </submittedName>
</protein>
<keyword evidence="1" id="KW-0645">Protease</keyword>
<feature type="active site" evidence="1">
    <location>
        <position position="141"/>
    </location>
</feature>
<feature type="region of interest" description="Disordered" evidence="3">
    <location>
        <begin position="895"/>
        <end position="915"/>
    </location>
</feature>
<keyword evidence="2" id="KW-0175">Coiled coil</keyword>
<organism evidence="5 6">
    <name type="scientific">Legionella feeleii</name>
    <dbReference type="NCBI Taxonomy" id="453"/>
    <lineage>
        <taxon>Bacteria</taxon>
        <taxon>Pseudomonadati</taxon>
        <taxon>Pseudomonadota</taxon>
        <taxon>Gammaproteobacteria</taxon>
        <taxon>Legionellales</taxon>
        <taxon>Legionellaceae</taxon>
        <taxon>Legionella</taxon>
    </lineage>
</organism>
<evidence type="ECO:0000313" key="5">
    <source>
        <dbReference type="EMBL" id="STX38129.1"/>
    </source>
</evidence>
<dbReference type="Pfam" id="PF00648">
    <property type="entry name" value="Peptidase_C2"/>
    <property type="match status" value="1"/>
</dbReference>
<dbReference type="RefSeq" id="WP_115174977.1">
    <property type="nucleotide sequence ID" value="NZ_UGNY01000001.1"/>
</dbReference>
<feature type="coiled-coil region" evidence="2">
    <location>
        <begin position="781"/>
        <end position="808"/>
    </location>
</feature>
<reference evidence="5 6" key="1">
    <citation type="submission" date="2018-06" db="EMBL/GenBank/DDBJ databases">
        <authorList>
            <consortium name="Pathogen Informatics"/>
            <person name="Doyle S."/>
        </authorList>
    </citation>
    <scope>NUCLEOTIDE SEQUENCE [LARGE SCALE GENOMIC DNA]</scope>
    <source>
        <strain evidence="5 6">NCTC11978</strain>
    </source>
</reference>
<proteinExistence type="predicted"/>
<accession>A0A378ISM1</accession>
<dbReference type="AlphaFoldDB" id="A0A378ISM1"/>
<feature type="active site" evidence="1">
    <location>
        <position position="453"/>
    </location>
</feature>
<gene>
    <name evidence="5" type="ORF">NCTC11978_01310</name>
</gene>
<dbReference type="PROSITE" id="PS50203">
    <property type="entry name" value="CALPAIN_CAT"/>
    <property type="match status" value="1"/>
</dbReference>
<dbReference type="SUPFAM" id="SSF54001">
    <property type="entry name" value="Cysteine proteinases"/>
    <property type="match status" value="1"/>
</dbReference>
<sequence>MPRTRVKKGGLHISATDKRVERVFPGVRGSLSQSITVDNGKGPVELKKGTRVIIQPLNLDVPNEEPRFKITCFSDNTASADKSLPESQRDIVRGGTYTYTTTDSTSCFRFDEHYERSVESLFPDPGSPSLSEINQGQIPDCFLLASIQAILNQPNGAAFLRGMMVQNNDGTTTVRLFNPKTLEPVYKRITTAVIHDQSGALSGHKALWVHVLESAYATMQTRHDGEVDASISSVFNEGGFSATATKILTGINTRSEKVGKKVEQPWNIPQFIEADNLEFIKSTIKTGFNKAVYLLCNMDKVVDMYKDSPSSPALDALRTEFAMTIPDEEMTDSLTAYKEYKDYLLFYFDNKAECDKIFASKDTEPTKLLKLIDLIGSTHPDAQQFIKHCFNYIDVPVETNVVRGERDPFSGYYQVDQIQQFRAIEKALADGCLVTASTPSKFDEAVPGLRNRHAYTILKVVTREEIVVNAKGEQSARPVCYVQMRNPWGSTGRVYQQKEGGFEALESREAGIFEIELVDFNRYYSSIQISDSANKRFAYDEKMQKLYKEVELAVADLRVDAGASLSELQDFDIQHKLCVKKLIDLELTHLHAVDEKLSKALDDIFAEKYDGELEEMAVKGLIKDVPMDFYTGDPEKRDAHLYALLKLRWAMKQEPPDVALQEKLQAQVIDAANSYDFWKDLSAKKLKQEIIVNKYARHCVDELDAFNALYERVDVKLKEITDFKQSDLVFFTSNFVLLQEQVLRITSMKAALKNLGYAISDEELSDMHNKLKKITDKLIACEAIKEVMDELQGSIEAVRQKAAFAHERGMLTEEECQSIEKATALVLANPQNTQAINQLASTLLESEQQPRKEIGEELTTIGMLAEKLVNLWSKLKTFFQQAATFLFFNNQQYETGPRPSDSLEEDPPEIGSGPN</sequence>
<evidence type="ECO:0000259" key="4">
    <source>
        <dbReference type="PROSITE" id="PS50203"/>
    </source>
</evidence>
<evidence type="ECO:0000313" key="6">
    <source>
        <dbReference type="Proteomes" id="UP000254033"/>
    </source>
</evidence>
<dbReference type="InterPro" id="IPR038765">
    <property type="entry name" value="Papain-like_cys_pep_sf"/>
</dbReference>
<dbReference type="EMBL" id="UGNY01000001">
    <property type="protein sequence ID" value="STX38129.1"/>
    <property type="molecule type" value="Genomic_DNA"/>
</dbReference>